<dbReference type="Proteomes" id="UP000183760">
    <property type="component" value="Unassembled WGS sequence"/>
</dbReference>
<evidence type="ECO:0000313" key="2">
    <source>
        <dbReference type="EMBL" id="SEU38613.1"/>
    </source>
</evidence>
<dbReference type="InterPro" id="IPR051395">
    <property type="entry name" value="Cytochrome_c_Peroxidase/MauG"/>
</dbReference>
<evidence type="ECO:0000313" key="1">
    <source>
        <dbReference type="EMBL" id="GEN11839.1"/>
    </source>
</evidence>
<keyword evidence="2" id="KW-0808">Transferase</keyword>
<dbReference type="AlphaFoldDB" id="A0A511TCD6"/>
<dbReference type="Gene3D" id="1.10.760.10">
    <property type="entry name" value="Cytochrome c-like domain"/>
    <property type="match status" value="2"/>
</dbReference>
<dbReference type="STRING" id="1334629.MFUL124B02_10390"/>
<proteinExistence type="predicted"/>
<dbReference type="InterPro" id="IPR036909">
    <property type="entry name" value="Cyt_c-like_dom_sf"/>
</dbReference>
<dbReference type="GO" id="GO:0016301">
    <property type="term" value="F:kinase activity"/>
    <property type="evidence" value="ECO:0007669"/>
    <property type="project" value="UniProtKB-KW"/>
</dbReference>
<protein>
    <submittedName>
        <fullName evidence="2">Di-haem cytochrome c peroxidase</fullName>
    </submittedName>
</protein>
<dbReference type="GO" id="GO:0004130">
    <property type="term" value="F:cytochrome-c peroxidase activity"/>
    <property type="evidence" value="ECO:0007669"/>
    <property type="project" value="TreeGrafter"/>
</dbReference>
<reference evidence="1 4" key="2">
    <citation type="submission" date="2019-07" db="EMBL/GenBank/DDBJ databases">
        <title>Whole genome shotgun sequence of Myxococcus fulvus NBRC 100333.</title>
        <authorList>
            <person name="Hosoyama A."/>
            <person name="Uohara A."/>
            <person name="Ohji S."/>
            <person name="Ichikawa N."/>
        </authorList>
    </citation>
    <scope>NUCLEOTIDE SEQUENCE [LARGE SCALE GENOMIC DNA]</scope>
    <source>
        <strain evidence="1 4">NBRC 100333</strain>
    </source>
</reference>
<gene>
    <name evidence="1" type="ORF">MFU01_68760</name>
    <name evidence="2" type="ORF">SAMN05443572_113129</name>
</gene>
<name>A0A511TCD6_MYXFU</name>
<accession>A0A511TCD6</accession>
<dbReference type="Proteomes" id="UP000321514">
    <property type="component" value="Unassembled WGS sequence"/>
</dbReference>
<dbReference type="GO" id="GO:0020037">
    <property type="term" value="F:heme binding"/>
    <property type="evidence" value="ECO:0007669"/>
    <property type="project" value="InterPro"/>
</dbReference>
<comment type="caution">
    <text evidence="1">The sequence shown here is derived from an EMBL/GenBank/DDBJ whole genome shotgun (WGS) entry which is preliminary data.</text>
</comment>
<keyword evidence="3" id="KW-1185">Reference proteome</keyword>
<keyword evidence="2" id="KW-0560">Oxidoreductase</keyword>
<keyword evidence="2" id="KW-0575">Peroxidase</keyword>
<dbReference type="EMBL" id="BJXR01000050">
    <property type="protein sequence ID" value="GEN11839.1"/>
    <property type="molecule type" value="Genomic_DNA"/>
</dbReference>
<organism evidence="1 4">
    <name type="scientific">Myxococcus fulvus</name>
    <dbReference type="NCBI Taxonomy" id="33"/>
    <lineage>
        <taxon>Bacteria</taxon>
        <taxon>Pseudomonadati</taxon>
        <taxon>Myxococcota</taxon>
        <taxon>Myxococcia</taxon>
        <taxon>Myxococcales</taxon>
        <taxon>Cystobacterineae</taxon>
        <taxon>Myxococcaceae</taxon>
        <taxon>Myxococcus</taxon>
    </lineage>
</organism>
<dbReference type="OrthoDB" id="9805202at2"/>
<keyword evidence="2" id="KW-0418">Kinase</keyword>
<sequence>MIPTRIFLRFAGVLALGGLTHCTPAESERDVPEAIATEPTATAKTQAAPSVTAPGKRLFTHAFPNTNGRSCATCHVLDDSTALKPAHVQALHASNPQDVLFHPIDADNPNAAVPTYEHLKKGLVRVVLSLPDNMDVIDAQGQVITPADRKVFVWRGVPSIQDVALTGPFFQLDGRESNLEDQAQAAITSHSQGGAVPRSQLRQLAGFQRDAFTSSRPRFVASLLDAGVPLSRIPSPEDFLWLTPAETRGREVFKVGCEPCHGSATVSHISQPAMLEVASGFPVTKPDGNVVFTNVPGTGPVPVQGQRQTPDILNIAISGFTYLGQIGQFPTLYNASLELPRYRFRFYTDGTRTQQVTDLPPIPVTASGHPYDPNPAVDENGAPIVGPNLFPQAFTTDPGRALVTGNPLDFEAFDIPTLRGAARTAPYFHDNSIETLKGVVDLYSQFVIPFTAPLQLPPVHPPEFPGAPPESLSPAQKQDLLRFLERL</sequence>
<evidence type="ECO:0000313" key="4">
    <source>
        <dbReference type="Proteomes" id="UP000321514"/>
    </source>
</evidence>
<dbReference type="EMBL" id="FOIB01000013">
    <property type="protein sequence ID" value="SEU38613.1"/>
    <property type="molecule type" value="Genomic_DNA"/>
</dbReference>
<reference evidence="2 3" key="1">
    <citation type="submission" date="2016-10" db="EMBL/GenBank/DDBJ databases">
        <authorList>
            <person name="Varghese N."/>
            <person name="Submissions S."/>
        </authorList>
    </citation>
    <scope>NUCLEOTIDE SEQUENCE [LARGE SCALE GENOMIC DNA]</scope>
    <source>
        <strain evidence="2 3">DSM 16525</strain>
    </source>
</reference>
<dbReference type="RefSeq" id="WP_074958397.1">
    <property type="nucleotide sequence ID" value="NZ_BJXR01000050.1"/>
</dbReference>
<dbReference type="PANTHER" id="PTHR30600">
    <property type="entry name" value="CYTOCHROME C PEROXIDASE-RELATED"/>
    <property type="match status" value="1"/>
</dbReference>
<dbReference type="SUPFAM" id="SSF46626">
    <property type="entry name" value="Cytochrome c"/>
    <property type="match status" value="2"/>
</dbReference>
<evidence type="ECO:0000313" key="3">
    <source>
        <dbReference type="Proteomes" id="UP000183760"/>
    </source>
</evidence>
<dbReference type="GO" id="GO:0009055">
    <property type="term" value="F:electron transfer activity"/>
    <property type="evidence" value="ECO:0007669"/>
    <property type="project" value="InterPro"/>
</dbReference>